<organism evidence="2 3">
    <name type="scientific">Sphingomonas bacterium</name>
    <dbReference type="NCBI Taxonomy" id="1895847"/>
    <lineage>
        <taxon>Bacteria</taxon>
        <taxon>Pseudomonadati</taxon>
        <taxon>Pseudomonadota</taxon>
        <taxon>Alphaproteobacteria</taxon>
        <taxon>Sphingomonadales</taxon>
        <taxon>Sphingomonadaceae</taxon>
        <taxon>Sphingomonas</taxon>
    </lineage>
</organism>
<name>A0A3D0WAU6_9SPHN</name>
<evidence type="ECO:0000313" key="2">
    <source>
        <dbReference type="EMBL" id="HCB75098.1"/>
    </source>
</evidence>
<feature type="transmembrane region" description="Helical" evidence="1">
    <location>
        <begin position="44"/>
        <end position="62"/>
    </location>
</feature>
<dbReference type="Proteomes" id="UP000262699">
    <property type="component" value="Unassembled WGS sequence"/>
</dbReference>
<accession>A0A3D0WAU6</accession>
<sequence>MPVTADARGGRRLPRQTQYFDPHTIKAIFENPATGWRESVPNRAWLWMLLFGGFYLIARSMWRPLAISTLIVVLVGAVAWPLLFLLIPGIWVFDATHAERMMRAHYLRQGWYEIDRWHQDDLADD</sequence>
<reference evidence="2 3" key="1">
    <citation type="journal article" date="2018" name="Nat. Biotechnol.">
        <title>A standardized bacterial taxonomy based on genome phylogeny substantially revises the tree of life.</title>
        <authorList>
            <person name="Parks D.H."/>
            <person name="Chuvochina M."/>
            <person name="Waite D.W."/>
            <person name="Rinke C."/>
            <person name="Skarshewski A."/>
            <person name="Chaumeil P.A."/>
            <person name="Hugenholtz P."/>
        </authorList>
    </citation>
    <scope>NUCLEOTIDE SEQUENCE [LARGE SCALE GENOMIC DNA]</scope>
    <source>
        <strain evidence="2">UBA9015</strain>
    </source>
</reference>
<dbReference type="EMBL" id="DOYJ01000088">
    <property type="protein sequence ID" value="HCB75098.1"/>
    <property type="molecule type" value="Genomic_DNA"/>
</dbReference>
<feature type="transmembrane region" description="Helical" evidence="1">
    <location>
        <begin position="68"/>
        <end position="93"/>
    </location>
</feature>
<dbReference type="AlphaFoldDB" id="A0A3D0WAU6"/>
<keyword evidence="1" id="KW-0472">Membrane</keyword>
<keyword evidence="1" id="KW-0812">Transmembrane</keyword>
<proteinExistence type="predicted"/>
<gene>
    <name evidence="2" type="ORF">DEP91_02830</name>
</gene>
<protein>
    <submittedName>
        <fullName evidence="2">Uncharacterized protein</fullName>
    </submittedName>
</protein>
<evidence type="ECO:0000313" key="3">
    <source>
        <dbReference type="Proteomes" id="UP000262699"/>
    </source>
</evidence>
<evidence type="ECO:0000256" key="1">
    <source>
        <dbReference type="SAM" id="Phobius"/>
    </source>
</evidence>
<keyword evidence="1" id="KW-1133">Transmembrane helix</keyword>
<comment type="caution">
    <text evidence="2">The sequence shown here is derived from an EMBL/GenBank/DDBJ whole genome shotgun (WGS) entry which is preliminary data.</text>
</comment>